<dbReference type="EMBL" id="JACHVR010000001">
    <property type="protein sequence ID" value="MBB2887388.1"/>
    <property type="molecule type" value="Genomic_DNA"/>
</dbReference>
<gene>
    <name evidence="1" type="ORF">FHR69_003254</name>
</gene>
<name>A0ACC5MFC9_9PSED</name>
<sequence>MSDKQKIHGLDYARAIFSIFVVLWHFHAAGTSTIFNSATNAPYSPSASDIINFNVFLQAVPFFILASCYLYAGTATSIRYLGRRVVRIGTLIVFWAVAYHLFYGGVDGLIQAIGKLNESPIYQTVTALETYSFFIGLIISVALSALAAYCNLAILILWVVLGSTAVCYFQWQTIMHGTIWTGSFWNPLNYVAYPAAAALVYRLTKSPSTLKLLGWASVILFIISTALEWRFLVNPSFFPGQGYNLPAYTRLSSMLFVIFALVLCLKVSRPAGPIVQFMSRNSLGLYCIHPFLLAPLNRLDLPLWLRVIAAIAATYAIVIVLRQFFLREEVLA</sequence>
<comment type="caution">
    <text evidence="1">The sequence shown here is derived from an EMBL/GenBank/DDBJ whole genome shotgun (WGS) entry which is preliminary data.</text>
</comment>
<proteinExistence type="predicted"/>
<evidence type="ECO:0000313" key="1">
    <source>
        <dbReference type="EMBL" id="MBB2887388.1"/>
    </source>
</evidence>
<dbReference type="Proteomes" id="UP000589818">
    <property type="component" value="Unassembled WGS sequence"/>
</dbReference>
<protein>
    <submittedName>
        <fullName evidence="1">Surface polysaccharide O-acyltransferase-like enzyme</fullName>
    </submittedName>
</protein>
<evidence type="ECO:0000313" key="2">
    <source>
        <dbReference type="Proteomes" id="UP000589818"/>
    </source>
</evidence>
<accession>A0ACC5MFC9</accession>
<reference evidence="1" key="1">
    <citation type="submission" date="2020-08" db="EMBL/GenBank/DDBJ databases">
        <title>Plant associated metagenomes--Microbial community diversity and host control of community assembly across model and emerging plant ecological genomics systems.</title>
        <authorList>
            <person name="Dangl J."/>
        </authorList>
    </citation>
    <scope>NUCLEOTIDE SEQUENCE</scope>
    <source>
        <strain evidence="1">KD5</strain>
    </source>
</reference>
<organism evidence="1 2">
    <name type="scientific">Pseudomonas umsongensis</name>
    <dbReference type="NCBI Taxonomy" id="198618"/>
    <lineage>
        <taxon>Bacteria</taxon>
        <taxon>Pseudomonadati</taxon>
        <taxon>Pseudomonadota</taxon>
        <taxon>Gammaproteobacteria</taxon>
        <taxon>Pseudomonadales</taxon>
        <taxon>Pseudomonadaceae</taxon>
        <taxon>Pseudomonas</taxon>
    </lineage>
</organism>
<keyword evidence="2" id="KW-1185">Reference proteome</keyword>